<dbReference type="PANTHER" id="PTHR22599">
    <property type="entry name" value="MPS ONE BINDER KINASE ACTIVATOR-LIKE MOB"/>
    <property type="match status" value="1"/>
</dbReference>
<name>A0A0M0JXL3_9EUKA</name>
<accession>A0A0M0JXL3</accession>
<dbReference type="OrthoDB" id="430207at2759"/>
<organism evidence="7 8">
    <name type="scientific">Chrysochromulina tobinii</name>
    <dbReference type="NCBI Taxonomy" id="1460289"/>
    <lineage>
        <taxon>Eukaryota</taxon>
        <taxon>Haptista</taxon>
        <taxon>Haptophyta</taxon>
        <taxon>Prymnesiophyceae</taxon>
        <taxon>Prymnesiales</taxon>
        <taxon>Chrysochromulinaceae</taxon>
        <taxon>Chrysochromulina</taxon>
    </lineage>
</organism>
<keyword evidence="5 6" id="KW-0472">Membrane</keyword>
<protein>
    <submittedName>
        <fullName evidence="7">Mob kinase activator 1a</fullName>
    </submittedName>
</protein>
<comment type="subcellular location">
    <subcellularLocation>
        <location evidence="1">Membrane</location>
        <topology evidence="1">Multi-pass membrane protein</topology>
    </subcellularLocation>
</comment>
<dbReference type="SUPFAM" id="SSF101152">
    <property type="entry name" value="Mob1/phocein"/>
    <property type="match status" value="1"/>
</dbReference>
<evidence type="ECO:0000313" key="8">
    <source>
        <dbReference type="Proteomes" id="UP000037460"/>
    </source>
</evidence>
<feature type="transmembrane region" description="Helical" evidence="6">
    <location>
        <begin position="278"/>
        <end position="297"/>
    </location>
</feature>
<evidence type="ECO:0000256" key="2">
    <source>
        <dbReference type="ARBA" id="ARBA00006824"/>
    </source>
</evidence>
<dbReference type="GO" id="GO:0016301">
    <property type="term" value="F:kinase activity"/>
    <property type="evidence" value="ECO:0007669"/>
    <property type="project" value="UniProtKB-KW"/>
</dbReference>
<evidence type="ECO:0000256" key="4">
    <source>
        <dbReference type="ARBA" id="ARBA00022989"/>
    </source>
</evidence>
<keyword evidence="3 6" id="KW-0812">Transmembrane</keyword>
<dbReference type="Proteomes" id="UP000037460">
    <property type="component" value="Unassembled WGS sequence"/>
</dbReference>
<dbReference type="Pfam" id="PF03637">
    <property type="entry name" value="Mob1_phocein"/>
    <property type="match status" value="1"/>
</dbReference>
<evidence type="ECO:0000256" key="3">
    <source>
        <dbReference type="ARBA" id="ARBA00022692"/>
    </source>
</evidence>
<dbReference type="EMBL" id="JWZX01002100">
    <property type="protein sequence ID" value="KOO31022.1"/>
    <property type="molecule type" value="Genomic_DNA"/>
</dbReference>
<evidence type="ECO:0000256" key="1">
    <source>
        <dbReference type="ARBA" id="ARBA00004141"/>
    </source>
</evidence>
<proteinExistence type="inferred from homology"/>
<sequence>MYRLHLAAEKTLGSGNLRDAVALPEGVDLNEWIATKAIDLFNEVELVYSVIRQYCTESACPCMSAGSKFEYLWADGKEYKQPTKVTAPKYVELLFAWVQSQLDDEKVFPTAPGVPFPPDFRERVQAIFKRLFRVYAHIFYGHYERVKELEFEHHLNSCFKHFMYCVLEFDLRYRSQSVVALAGVAEVWQDYLGLLESAPLVTKSITAGVIIGAGDSAAQLLASRDKIDAEFDVARALRWALFGLVLQGPWNHAFYLLLDGALPPTPDPFTLTTLTKVGIDQGIQAPIFTIIILYFFAVVEGKGFGYATNQVKNDLGGILIKNWSVFLPATVINIGFCPPELRVLFLNVVFFGWVVYLSAFLNAKEGEAALTGTRTGAGGRDE</sequence>
<dbReference type="Gene3D" id="1.20.140.30">
    <property type="entry name" value="MOB kinase activator"/>
    <property type="match status" value="1"/>
</dbReference>
<comment type="similarity">
    <text evidence="2">Belongs to the peroxisomal membrane protein PXMP2/4 family.</text>
</comment>
<gene>
    <name evidence="7" type="ORF">Ctob_007842</name>
</gene>
<evidence type="ECO:0000313" key="7">
    <source>
        <dbReference type="EMBL" id="KOO31022.1"/>
    </source>
</evidence>
<evidence type="ECO:0000256" key="6">
    <source>
        <dbReference type="SAM" id="Phobius"/>
    </source>
</evidence>
<dbReference type="InterPro" id="IPR007248">
    <property type="entry name" value="Mpv17_PMP22"/>
</dbReference>
<keyword evidence="8" id="KW-1185">Reference proteome</keyword>
<evidence type="ECO:0000256" key="5">
    <source>
        <dbReference type="ARBA" id="ARBA00023136"/>
    </source>
</evidence>
<dbReference type="InterPro" id="IPR005301">
    <property type="entry name" value="MOB_kinase_act_fam"/>
</dbReference>
<dbReference type="SMART" id="SM01388">
    <property type="entry name" value="Mob1_phocein"/>
    <property type="match status" value="1"/>
</dbReference>
<keyword evidence="4 6" id="KW-1133">Transmembrane helix</keyword>
<dbReference type="Pfam" id="PF04117">
    <property type="entry name" value="Mpv17_PMP22"/>
    <property type="match status" value="1"/>
</dbReference>
<dbReference type="InterPro" id="IPR036703">
    <property type="entry name" value="MOB_kinase_act_sf"/>
</dbReference>
<keyword evidence="7" id="KW-0808">Transferase</keyword>
<feature type="transmembrane region" description="Helical" evidence="6">
    <location>
        <begin position="342"/>
        <end position="361"/>
    </location>
</feature>
<comment type="caution">
    <text evidence="7">The sequence shown here is derived from an EMBL/GenBank/DDBJ whole genome shotgun (WGS) entry which is preliminary data.</text>
</comment>
<reference evidence="8" key="1">
    <citation type="journal article" date="2015" name="PLoS Genet.">
        <title>Genome Sequence and Transcriptome Analyses of Chrysochromulina tobin: Metabolic Tools for Enhanced Algal Fitness in the Prominent Order Prymnesiales (Haptophyceae).</title>
        <authorList>
            <person name="Hovde B.T."/>
            <person name="Deodato C.R."/>
            <person name="Hunsperger H.M."/>
            <person name="Ryken S.A."/>
            <person name="Yost W."/>
            <person name="Jha R.K."/>
            <person name="Patterson J."/>
            <person name="Monnat R.J. Jr."/>
            <person name="Barlow S.B."/>
            <person name="Starkenburg S.R."/>
            <person name="Cattolico R.A."/>
        </authorList>
    </citation>
    <scope>NUCLEOTIDE SEQUENCE</scope>
    <source>
        <strain evidence="8">CCMP291</strain>
    </source>
</reference>
<keyword evidence="7" id="KW-0418">Kinase</keyword>
<feature type="transmembrane region" description="Helical" evidence="6">
    <location>
        <begin position="318"/>
        <end position="336"/>
    </location>
</feature>
<dbReference type="AlphaFoldDB" id="A0A0M0JXL3"/>
<dbReference type="GO" id="GO:0016020">
    <property type="term" value="C:membrane"/>
    <property type="evidence" value="ECO:0007669"/>
    <property type="project" value="UniProtKB-SubCell"/>
</dbReference>